<feature type="binding site" evidence="18">
    <location>
        <position position="874"/>
    </location>
    <ligand>
        <name>Mg(2+)</name>
        <dbReference type="ChEBI" id="CHEBI:18420"/>
    </ligand>
</feature>
<dbReference type="EMBL" id="KV722411">
    <property type="protein sequence ID" value="OCH90152.1"/>
    <property type="molecule type" value="Genomic_DNA"/>
</dbReference>
<feature type="compositionally biased region" description="Basic and acidic residues" evidence="20">
    <location>
        <begin position="109"/>
        <end position="126"/>
    </location>
</feature>
<comment type="cofactor">
    <cofactor evidence="1 18">
        <name>Mg(2+)</name>
        <dbReference type="ChEBI" id="CHEBI:18420"/>
    </cofactor>
</comment>
<feature type="binding site" evidence="17">
    <location>
        <position position="652"/>
    </location>
    <ligand>
        <name>ATP</name>
        <dbReference type="ChEBI" id="CHEBI:30616"/>
    </ligand>
</feature>
<dbReference type="AlphaFoldDB" id="A0A8E2AY04"/>
<feature type="domain" description="P-type ATPase C-terminal" evidence="23">
    <location>
        <begin position="897"/>
        <end position="1140"/>
    </location>
</feature>
<evidence type="ECO:0000256" key="16">
    <source>
        <dbReference type="PIRSR" id="PIRSR606539-1"/>
    </source>
</evidence>
<keyword evidence="25" id="KW-1185">Reference proteome</keyword>
<dbReference type="PANTHER" id="PTHR24092:SF5">
    <property type="entry name" value="PHOSPHOLIPID-TRANSPORTING ATPASE"/>
    <property type="match status" value="1"/>
</dbReference>
<dbReference type="InterPro" id="IPR006539">
    <property type="entry name" value="P-type_ATPase_IV"/>
</dbReference>
<dbReference type="PRINTS" id="PR00119">
    <property type="entry name" value="CATATPASE"/>
</dbReference>
<dbReference type="PROSITE" id="PS00154">
    <property type="entry name" value="ATPASE_E1_E2"/>
    <property type="match status" value="1"/>
</dbReference>
<feature type="transmembrane region" description="Helical" evidence="19">
    <location>
        <begin position="1079"/>
        <end position="1099"/>
    </location>
</feature>
<evidence type="ECO:0000259" key="23">
    <source>
        <dbReference type="Pfam" id="PF16212"/>
    </source>
</evidence>
<dbReference type="GO" id="GO:0140326">
    <property type="term" value="F:ATPase-coupled intramembrane lipid transporter activity"/>
    <property type="evidence" value="ECO:0007669"/>
    <property type="project" value="UniProtKB-EC"/>
</dbReference>
<keyword evidence="6 18" id="KW-0479">Metal-binding</keyword>
<dbReference type="Pfam" id="PF13246">
    <property type="entry name" value="Cation_ATPase"/>
    <property type="match status" value="1"/>
</dbReference>
<evidence type="ECO:0000256" key="14">
    <source>
        <dbReference type="ARBA" id="ARBA00034036"/>
    </source>
</evidence>
<feature type="binding site" evidence="17">
    <location>
        <position position="488"/>
    </location>
    <ligand>
        <name>ATP</name>
        <dbReference type="ChEBI" id="CHEBI:30616"/>
    </ligand>
</feature>
<feature type="domain" description="P-type ATPase A" evidence="21">
    <location>
        <begin position="232"/>
        <end position="376"/>
    </location>
</feature>
<dbReference type="InterPro" id="IPR036412">
    <property type="entry name" value="HAD-like_sf"/>
</dbReference>
<dbReference type="Pfam" id="PF16212">
    <property type="entry name" value="PhoLip_ATPase_C"/>
    <property type="match status" value="1"/>
</dbReference>
<dbReference type="SUPFAM" id="SSF56784">
    <property type="entry name" value="HAD-like"/>
    <property type="match status" value="1"/>
</dbReference>
<organism evidence="24 25">
    <name type="scientific">Obba rivulosa</name>
    <dbReference type="NCBI Taxonomy" id="1052685"/>
    <lineage>
        <taxon>Eukaryota</taxon>
        <taxon>Fungi</taxon>
        <taxon>Dikarya</taxon>
        <taxon>Basidiomycota</taxon>
        <taxon>Agaricomycotina</taxon>
        <taxon>Agaricomycetes</taxon>
        <taxon>Polyporales</taxon>
        <taxon>Gelatoporiaceae</taxon>
        <taxon>Obba</taxon>
    </lineage>
</organism>
<keyword evidence="4" id="KW-0813">Transport</keyword>
<dbReference type="InterPro" id="IPR023299">
    <property type="entry name" value="ATPase_P-typ_cyto_dom_N"/>
</dbReference>
<dbReference type="Gene3D" id="2.70.150.10">
    <property type="entry name" value="Calcium-transporting ATPase, cytoplasmic transduction domain A"/>
    <property type="match status" value="1"/>
</dbReference>
<dbReference type="FunFam" id="3.40.50.1000:FF:000009">
    <property type="entry name" value="Phospholipid-transporting ATPase"/>
    <property type="match status" value="1"/>
</dbReference>
<feature type="binding site" evidence="17">
    <location>
        <position position="844"/>
    </location>
    <ligand>
        <name>ATP</name>
        <dbReference type="ChEBI" id="CHEBI:30616"/>
    </ligand>
</feature>
<dbReference type="InterPro" id="IPR032630">
    <property type="entry name" value="P_typ_ATPase_c"/>
</dbReference>
<evidence type="ECO:0000256" key="17">
    <source>
        <dbReference type="PIRSR" id="PIRSR606539-2"/>
    </source>
</evidence>
<evidence type="ECO:0000256" key="11">
    <source>
        <dbReference type="ARBA" id="ARBA00022989"/>
    </source>
</evidence>
<dbReference type="Pfam" id="PF16209">
    <property type="entry name" value="PhoLip_ATPase_N"/>
    <property type="match status" value="1"/>
</dbReference>
<feature type="transmembrane region" description="Helical" evidence="19">
    <location>
        <begin position="178"/>
        <end position="198"/>
    </location>
</feature>
<feature type="domain" description="P-type ATPase N-terminal" evidence="22">
    <location>
        <begin position="123"/>
        <end position="180"/>
    </location>
</feature>
<proteinExistence type="inferred from homology"/>
<dbReference type="SUPFAM" id="SSF81653">
    <property type="entry name" value="Calcium ATPase, transduction domain A"/>
    <property type="match status" value="1"/>
</dbReference>
<evidence type="ECO:0000256" key="13">
    <source>
        <dbReference type="ARBA" id="ARBA00023136"/>
    </source>
</evidence>
<evidence type="ECO:0000256" key="20">
    <source>
        <dbReference type="SAM" id="MobiDB-lite"/>
    </source>
</evidence>
<dbReference type="InterPro" id="IPR044492">
    <property type="entry name" value="P_typ_ATPase_HD_dom"/>
</dbReference>
<dbReference type="Pfam" id="PF00122">
    <property type="entry name" value="E1-E2_ATPase"/>
    <property type="match status" value="1"/>
</dbReference>
<feature type="active site" description="4-aspartylphosphate intermediate" evidence="16">
    <location>
        <position position="487"/>
    </location>
</feature>
<evidence type="ECO:0000256" key="1">
    <source>
        <dbReference type="ARBA" id="ARBA00001946"/>
    </source>
</evidence>
<dbReference type="InterPro" id="IPR008250">
    <property type="entry name" value="ATPase_P-typ_transduc_dom_A_sf"/>
</dbReference>
<feature type="region of interest" description="Disordered" evidence="20">
    <location>
        <begin position="1"/>
        <end position="129"/>
    </location>
</feature>
<feature type="binding site" evidence="17">
    <location>
        <position position="850"/>
    </location>
    <ligand>
        <name>ATP</name>
        <dbReference type="ChEBI" id="CHEBI:30616"/>
    </ligand>
</feature>
<feature type="binding site" evidence="18">
    <location>
        <position position="870"/>
    </location>
    <ligand>
        <name>Mg(2+)</name>
        <dbReference type="ChEBI" id="CHEBI:18420"/>
    </ligand>
</feature>
<dbReference type="CDD" id="cd07541">
    <property type="entry name" value="P-type_ATPase_APLT_Neo1-like"/>
    <property type="match status" value="1"/>
</dbReference>
<dbReference type="GO" id="GO:0005886">
    <property type="term" value="C:plasma membrane"/>
    <property type="evidence" value="ECO:0007669"/>
    <property type="project" value="TreeGrafter"/>
</dbReference>
<dbReference type="InterPro" id="IPR001757">
    <property type="entry name" value="P_typ_ATPase"/>
</dbReference>
<evidence type="ECO:0000256" key="15">
    <source>
        <dbReference type="ARBA" id="ARBA00049128"/>
    </source>
</evidence>
<dbReference type="NCBIfam" id="TIGR01494">
    <property type="entry name" value="ATPase_P-type"/>
    <property type="match status" value="3"/>
</dbReference>
<feature type="binding site" evidence="17">
    <location>
        <position position="681"/>
    </location>
    <ligand>
        <name>ATP</name>
        <dbReference type="ChEBI" id="CHEBI:30616"/>
    </ligand>
</feature>
<dbReference type="PANTHER" id="PTHR24092">
    <property type="entry name" value="PROBABLE PHOSPHOLIPID-TRANSPORTING ATPASE"/>
    <property type="match status" value="1"/>
</dbReference>
<feature type="compositionally biased region" description="Acidic residues" evidence="20">
    <location>
        <begin position="66"/>
        <end position="89"/>
    </location>
</feature>
<dbReference type="Proteomes" id="UP000250043">
    <property type="component" value="Unassembled WGS sequence"/>
</dbReference>
<accession>A0A8E2AY04</accession>
<dbReference type="SFLD" id="SFLDS00003">
    <property type="entry name" value="Haloacid_Dehalogenase"/>
    <property type="match status" value="1"/>
</dbReference>
<dbReference type="Gene3D" id="3.40.1110.10">
    <property type="entry name" value="Calcium-transporting ATPase, cytoplasmic domain N"/>
    <property type="match status" value="1"/>
</dbReference>
<comment type="catalytic activity">
    <reaction evidence="14 19">
        <text>ATP + H2O + phospholipidSide 1 = ADP + phosphate + phospholipidSide 2.</text>
        <dbReference type="EC" id="7.6.2.1"/>
    </reaction>
</comment>
<keyword evidence="10 19" id="KW-1278">Translocase</keyword>
<keyword evidence="11 19" id="KW-1133">Transmembrane helix</keyword>
<dbReference type="SFLD" id="SFLDF00027">
    <property type="entry name" value="p-type_atpase"/>
    <property type="match status" value="1"/>
</dbReference>
<feature type="transmembrane region" description="Helical" evidence="19">
    <location>
        <begin position="931"/>
        <end position="951"/>
    </location>
</feature>
<feature type="binding site" evidence="17">
    <location>
        <position position="489"/>
    </location>
    <ligand>
        <name>ATP</name>
        <dbReference type="ChEBI" id="CHEBI:30616"/>
    </ligand>
</feature>
<feature type="binding site" evidence="17">
    <location>
        <position position="874"/>
    </location>
    <ligand>
        <name>ATP</name>
        <dbReference type="ChEBI" id="CHEBI:30616"/>
    </ligand>
</feature>
<feature type="binding site" evidence="17">
    <location>
        <position position="762"/>
    </location>
    <ligand>
        <name>ATP</name>
        <dbReference type="ChEBI" id="CHEBI:30616"/>
    </ligand>
</feature>
<evidence type="ECO:0000256" key="4">
    <source>
        <dbReference type="ARBA" id="ARBA00022448"/>
    </source>
</evidence>
<feature type="transmembrane region" description="Helical" evidence="19">
    <location>
        <begin position="957"/>
        <end position="979"/>
    </location>
</feature>
<dbReference type="SFLD" id="SFLDG00002">
    <property type="entry name" value="C1.7:_P-type_atpase_like"/>
    <property type="match status" value="1"/>
</dbReference>
<dbReference type="InterPro" id="IPR059000">
    <property type="entry name" value="ATPase_P-type_domA"/>
</dbReference>
<evidence type="ECO:0000256" key="8">
    <source>
        <dbReference type="ARBA" id="ARBA00022840"/>
    </source>
</evidence>
<feature type="binding site" evidence="17">
    <location>
        <position position="586"/>
    </location>
    <ligand>
        <name>ATP</name>
        <dbReference type="ChEBI" id="CHEBI:30616"/>
    </ligand>
</feature>
<evidence type="ECO:0000256" key="18">
    <source>
        <dbReference type="PIRSR" id="PIRSR606539-3"/>
    </source>
</evidence>
<gene>
    <name evidence="24" type="ORF">OBBRIDRAFT_887929</name>
</gene>
<sequence>MSEIALHTFGRNRKTRAGYAPLHDGDPDEERNAGAGASMPMAARIAAAASARTVHKGKLRERYSDNPEEEATLLGDHEEDDEFPDDEAQQESRQEPDGKRPSSLRATKSSREKSRTVPFRPPEKSRARFPPNIVRNQKYNAFTFLPKVFYEQFKFFFNLYFLLVALSQFVPALRIGYIVTYVAPLAFVLCVTMGKEAYDDYKRHQRDREANSARYLILEPPPAGGADGGPPTRSVPSSALRVGDLVLLEKNQRVPADCVLLRTSDAAGTCFVRTDQLDGETDWKLRVAVPACQKLASERELLALDAEIYADAPSKDIHTFIGTFTINSPSATSADDVPMVPVPTVEPLTAENVLWANTVLAAGSAVGFIVYTGSETRAVMNTSHPETKVGLLDLEINRLAKILCAVTFALSFTLVALNGFRGLWYIYIFRFLILFSSIIPISLRVNLDMGKTVYAHHIMNDSEIPNTIVRTSTLPEELGRIEYLLSDKTGTLTQNEMEMKKLHMGTVSYGFDSMDEVAHQLAVAFGASEGHASSSNLTGVQLATRGRRDMSSRVHDVVLSLALCHNVTPVVNDDGSVTYQASSPDEVAIVKWTSSVGLTLTFRDRTRIELQTPAGTTLAFEVLELFPFTSESKRMGIVVRDLQSGEITFLQKGADVVMARLVQRNDWLEEECANMAREGLRTLVAARRRLSEQAYAHFKEEHHAASIRLEGRSEAMAAVVAALLEHDLELLGLTGVEDKLQDDVKSTIELLRNAGIKIWMLTGDKIETATCIAISTKLVARNQYIHQVAKLKTSDEVRNQLEFLQNKLDCCLVIDGESLQLCLNLFQNEFIEIATKLSAVVACRCSPTQKADVARLIRKHTKKRVCCIGDGGNDVSMIQAADVGVGIVGKEGKQASLAADFSVTQFSYLTKLLLWHGRNSYRRSAKLAQFVIHRGLIISVMQAVFSAIFYFAPIALYQGWLMVGYATVYTMAPVFSLVLDRDVSEDLALLYPELYKELVKGRVLSYKTFFQWLMISVYQGTQGQMNRPDPDVTLVGAAIMIMSLVLFENEFLNIVSISFTALILNELIMVALEITTWHIYMVVSEIVTLAIYVLSMAFLPEYFDLSFVLSIRFAWKVAVIVAISAFPLYVIKLIRSRVAPAASSKLL</sequence>
<keyword evidence="12" id="KW-0445">Lipid transport</keyword>
<comment type="subcellular location">
    <subcellularLocation>
        <location evidence="2">Endosome membrane</location>
        <topology evidence="2">Multi-pass membrane protein</topology>
    </subcellularLocation>
    <subcellularLocation>
        <location evidence="19">Membrane</location>
        <topology evidence="19">Multi-pass membrane protein</topology>
    </subcellularLocation>
</comment>
<feature type="binding site" evidence="17">
    <location>
        <position position="763"/>
    </location>
    <ligand>
        <name>ATP</name>
        <dbReference type="ChEBI" id="CHEBI:30616"/>
    </ligand>
</feature>
<evidence type="ECO:0000256" key="3">
    <source>
        <dbReference type="ARBA" id="ARBA00008109"/>
    </source>
</evidence>
<evidence type="ECO:0000256" key="5">
    <source>
        <dbReference type="ARBA" id="ARBA00022692"/>
    </source>
</evidence>
<comment type="catalytic activity">
    <reaction evidence="15">
        <text>a 1,2-diacyl-sn-glycero-3-phosphoethanolamine(out) + ATP + H2O = a 1,2-diacyl-sn-glycero-3-phosphoethanolamine(in) + ADP + phosphate + H(+)</text>
        <dbReference type="Rhea" id="RHEA:66132"/>
        <dbReference type="ChEBI" id="CHEBI:15377"/>
        <dbReference type="ChEBI" id="CHEBI:15378"/>
        <dbReference type="ChEBI" id="CHEBI:30616"/>
        <dbReference type="ChEBI" id="CHEBI:43474"/>
        <dbReference type="ChEBI" id="CHEBI:64612"/>
        <dbReference type="ChEBI" id="CHEBI:456216"/>
    </reaction>
    <physiologicalReaction direction="left-to-right" evidence="15">
        <dbReference type="Rhea" id="RHEA:66133"/>
    </physiologicalReaction>
</comment>
<keyword evidence="8 17" id="KW-0067">ATP-binding</keyword>
<dbReference type="FunFam" id="3.40.1110.10:FF:000097">
    <property type="entry name" value="Phospholipid-transporting ATPase"/>
    <property type="match status" value="1"/>
</dbReference>
<dbReference type="SUPFAM" id="SSF81660">
    <property type="entry name" value="Metal cation-transporting ATPase, ATP-binding domain N"/>
    <property type="match status" value="1"/>
</dbReference>
<reference evidence="24 25" key="1">
    <citation type="submission" date="2016-07" db="EMBL/GenBank/DDBJ databases">
        <title>Draft genome of the white-rot fungus Obba rivulosa 3A-2.</title>
        <authorList>
            <consortium name="DOE Joint Genome Institute"/>
            <person name="Miettinen O."/>
            <person name="Riley R."/>
            <person name="Acob R."/>
            <person name="Barry K."/>
            <person name="Cullen D."/>
            <person name="De Vries R."/>
            <person name="Hainaut M."/>
            <person name="Hatakka A."/>
            <person name="Henrissat B."/>
            <person name="Hilden K."/>
            <person name="Kuo R."/>
            <person name="Labutti K."/>
            <person name="Lipzen A."/>
            <person name="Makela M.R."/>
            <person name="Sandor L."/>
            <person name="Spatafora J.W."/>
            <person name="Grigoriev I.V."/>
            <person name="Hibbett D.S."/>
        </authorList>
    </citation>
    <scope>NUCLEOTIDE SEQUENCE [LARGE SCALE GENOMIC DNA]</scope>
    <source>
        <strain evidence="24 25">3A-2</strain>
    </source>
</reference>
<feature type="binding site" evidence="17">
    <location>
        <position position="487"/>
    </location>
    <ligand>
        <name>ATP</name>
        <dbReference type="ChEBI" id="CHEBI:30616"/>
    </ligand>
</feature>
<feature type="binding site" evidence="18">
    <location>
        <position position="487"/>
    </location>
    <ligand>
        <name>Mg(2+)</name>
        <dbReference type="ChEBI" id="CHEBI:18420"/>
    </ligand>
</feature>
<dbReference type="InterPro" id="IPR023214">
    <property type="entry name" value="HAD_sf"/>
</dbReference>
<feature type="binding site" evidence="17">
    <location>
        <position position="628"/>
    </location>
    <ligand>
        <name>ATP</name>
        <dbReference type="ChEBI" id="CHEBI:30616"/>
    </ligand>
</feature>
<dbReference type="EC" id="7.6.2.1" evidence="19"/>
<dbReference type="InterPro" id="IPR023298">
    <property type="entry name" value="ATPase_P-typ_TM_dom_sf"/>
</dbReference>
<dbReference type="GO" id="GO:0006897">
    <property type="term" value="P:endocytosis"/>
    <property type="evidence" value="ECO:0007669"/>
    <property type="project" value="TreeGrafter"/>
</dbReference>
<dbReference type="GO" id="GO:0010008">
    <property type="term" value="C:endosome membrane"/>
    <property type="evidence" value="ECO:0007669"/>
    <property type="project" value="UniProtKB-SubCell"/>
</dbReference>
<evidence type="ECO:0000256" key="19">
    <source>
        <dbReference type="RuleBase" id="RU362033"/>
    </source>
</evidence>
<evidence type="ECO:0000313" key="25">
    <source>
        <dbReference type="Proteomes" id="UP000250043"/>
    </source>
</evidence>
<dbReference type="Gene3D" id="3.40.50.1000">
    <property type="entry name" value="HAD superfamily/HAD-like"/>
    <property type="match status" value="1"/>
</dbReference>
<feature type="binding site" evidence="18">
    <location>
        <position position="489"/>
    </location>
    <ligand>
        <name>Mg(2+)</name>
        <dbReference type="ChEBI" id="CHEBI:18420"/>
    </ligand>
</feature>
<name>A0A8E2AY04_9APHY</name>
<evidence type="ECO:0000256" key="10">
    <source>
        <dbReference type="ARBA" id="ARBA00022967"/>
    </source>
</evidence>
<feature type="compositionally biased region" description="Basic and acidic residues" evidence="20">
    <location>
        <begin position="90"/>
        <end position="100"/>
    </location>
</feature>
<feature type="compositionally biased region" description="Low complexity" evidence="20">
    <location>
        <begin position="35"/>
        <end position="52"/>
    </location>
</feature>
<keyword evidence="13 19" id="KW-0472">Membrane</keyword>
<feature type="transmembrane region" description="Helical" evidence="19">
    <location>
        <begin position="399"/>
        <end position="417"/>
    </location>
</feature>
<dbReference type="GO" id="GO:0005802">
    <property type="term" value="C:trans-Golgi network"/>
    <property type="evidence" value="ECO:0007669"/>
    <property type="project" value="TreeGrafter"/>
</dbReference>
<dbReference type="GO" id="GO:0016887">
    <property type="term" value="F:ATP hydrolysis activity"/>
    <property type="evidence" value="ECO:0007669"/>
    <property type="project" value="InterPro"/>
</dbReference>
<evidence type="ECO:0000256" key="7">
    <source>
        <dbReference type="ARBA" id="ARBA00022741"/>
    </source>
</evidence>
<dbReference type="GO" id="GO:0045332">
    <property type="term" value="P:phospholipid translocation"/>
    <property type="evidence" value="ECO:0007669"/>
    <property type="project" value="TreeGrafter"/>
</dbReference>
<feature type="binding site" evidence="17">
    <location>
        <position position="764"/>
    </location>
    <ligand>
        <name>ATP</name>
        <dbReference type="ChEBI" id="CHEBI:30616"/>
    </ligand>
</feature>
<dbReference type="SUPFAM" id="SSF81665">
    <property type="entry name" value="Calcium ATPase, transmembrane domain M"/>
    <property type="match status" value="1"/>
</dbReference>
<evidence type="ECO:0000256" key="6">
    <source>
        <dbReference type="ARBA" id="ARBA00022723"/>
    </source>
</evidence>
<keyword evidence="7 17" id="KW-0547">Nucleotide-binding</keyword>
<dbReference type="GO" id="GO:0005524">
    <property type="term" value="F:ATP binding"/>
    <property type="evidence" value="ECO:0007669"/>
    <property type="project" value="UniProtKB-UniRule"/>
</dbReference>
<keyword evidence="9 18" id="KW-0460">Magnesium</keyword>
<dbReference type="GO" id="GO:0000287">
    <property type="term" value="F:magnesium ion binding"/>
    <property type="evidence" value="ECO:0007669"/>
    <property type="project" value="UniProtKB-UniRule"/>
</dbReference>
<keyword evidence="5 19" id="KW-0812">Transmembrane</keyword>
<dbReference type="InterPro" id="IPR032631">
    <property type="entry name" value="P-type_ATPase_N"/>
</dbReference>
<evidence type="ECO:0000259" key="21">
    <source>
        <dbReference type="Pfam" id="PF00122"/>
    </source>
</evidence>
<evidence type="ECO:0000256" key="12">
    <source>
        <dbReference type="ARBA" id="ARBA00023055"/>
    </source>
</evidence>
<dbReference type="InterPro" id="IPR018303">
    <property type="entry name" value="ATPase_P-typ_P_site"/>
</dbReference>
<evidence type="ECO:0000256" key="9">
    <source>
        <dbReference type="ARBA" id="ARBA00022842"/>
    </source>
</evidence>
<comment type="similarity">
    <text evidence="3 19">Belongs to the cation transport ATPase (P-type) (TC 3.A.3) family. Type IV subfamily.</text>
</comment>
<feature type="transmembrane region" description="Helical" evidence="19">
    <location>
        <begin position="1111"/>
        <end position="1131"/>
    </location>
</feature>
<feature type="transmembrane region" description="Helical" evidence="19">
    <location>
        <begin position="423"/>
        <end position="443"/>
    </location>
</feature>
<dbReference type="OrthoDB" id="377733at2759"/>
<evidence type="ECO:0000259" key="22">
    <source>
        <dbReference type="Pfam" id="PF16209"/>
    </source>
</evidence>
<evidence type="ECO:0000313" key="24">
    <source>
        <dbReference type="EMBL" id="OCH90152.1"/>
    </source>
</evidence>
<feature type="binding site" evidence="17">
    <location>
        <position position="873"/>
    </location>
    <ligand>
        <name>ATP</name>
        <dbReference type="ChEBI" id="CHEBI:30616"/>
    </ligand>
</feature>
<evidence type="ECO:0000256" key="2">
    <source>
        <dbReference type="ARBA" id="ARBA00004337"/>
    </source>
</evidence>
<dbReference type="GO" id="GO:0006890">
    <property type="term" value="P:retrograde vesicle-mediated transport, Golgi to endoplasmic reticulum"/>
    <property type="evidence" value="ECO:0007669"/>
    <property type="project" value="TreeGrafter"/>
</dbReference>
<dbReference type="NCBIfam" id="TIGR01652">
    <property type="entry name" value="ATPase-Plipid"/>
    <property type="match status" value="1"/>
</dbReference>
<protein>
    <recommendedName>
        <fullName evidence="19">Phospholipid-transporting ATPase</fullName>
        <ecNumber evidence="19">7.6.2.1</ecNumber>
    </recommendedName>
</protein>